<keyword evidence="5" id="KW-1185">Reference proteome</keyword>
<keyword evidence="3" id="KW-0862">Zinc</keyword>
<dbReference type="InterPro" id="IPR013083">
    <property type="entry name" value="Znf_RING/FYVE/PHD"/>
</dbReference>
<dbReference type="Proteomes" id="UP000230066">
    <property type="component" value="Unassembled WGS sequence"/>
</dbReference>
<keyword evidence="1" id="KW-0479">Metal-binding</keyword>
<evidence type="ECO:0000256" key="1">
    <source>
        <dbReference type="ARBA" id="ARBA00022723"/>
    </source>
</evidence>
<dbReference type="GO" id="GO:0008270">
    <property type="term" value="F:zinc ion binding"/>
    <property type="evidence" value="ECO:0007669"/>
    <property type="project" value="UniProtKB-KW"/>
</dbReference>
<dbReference type="AlphaFoldDB" id="A0A2H1CWV4"/>
<dbReference type="SUPFAM" id="SSF57850">
    <property type="entry name" value="RING/U-box"/>
    <property type="match status" value="1"/>
</dbReference>
<accession>A0A2H1CWV4</accession>
<keyword evidence="2" id="KW-0863">Zinc-finger</keyword>
<evidence type="ECO:0000256" key="3">
    <source>
        <dbReference type="ARBA" id="ARBA00022833"/>
    </source>
</evidence>
<evidence type="ECO:0000256" key="2">
    <source>
        <dbReference type="ARBA" id="ARBA00022771"/>
    </source>
</evidence>
<dbReference type="InterPro" id="IPR001841">
    <property type="entry name" value="Znf_RING"/>
</dbReference>
<dbReference type="GO" id="GO:0005634">
    <property type="term" value="C:nucleus"/>
    <property type="evidence" value="ECO:0007669"/>
    <property type="project" value="TreeGrafter"/>
</dbReference>
<dbReference type="InterPro" id="IPR051834">
    <property type="entry name" value="RING_finger_E3_ligase"/>
</dbReference>
<proteinExistence type="predicted"/>
<name>A0A2H1CWV4_FASHE</name>
<dbReference type="EMBL" id="JXXN02000158">
    <property type="protein sequence ID" value="THD28410.1"/>
    <property type="molecule type" value="Genomic_DNA"/>
</dbReference>
<comment type="caution">
    <text evidence="4">The sequence shown here is derived from an EMBL/GenBank/DDBJ whole genome shotgun (WGS) entry which is preliminary data.</text>
</comment>
<gene>
    <name evidence="4" type="ORF">D915_000756</name>
</gene>
<dbReference type="PANTHER" id="PTHR45931">
    <property type="entry name" value="SI:CH211-59O9.10"/>
    <property type="match status" value="1"/>
</dbReference>
<dbReference type="Gene3D" id="3.30.40.10">
    <property type="entry name" value="Zinc/RING finger domain, C3HC4 (zinc finger)"/>
    <property type="match status" value="1"/>
</dbReference>
<dbReference type="GO" id="GO:0061630">
    <property type="term" value="F:ubiquitin protein ligase activity"/>
    <property type="evidence" value="ECO:0007669"/>
    <property type="project" value="TreeGrafter"/>
</dbReference>
<dbReference type="GO" id="GO:0006511">
    <property type="term" value="P:ubiquitin-dependent protein catabolic process"/>
    <property type="evidence" value="ECO:0007669"/>
    <property type="project" value="TreeGrafter"/>
</dbReference>
<sequence>MQTVCVYMPYGLLSSAAYSLWKQIRLLSNASTGPAPILGASADSVAKLHTFDVNNEPDEAGPICAICVRSYEIGETCATLPCFHIFHAQCIREWLLKQATCPICRRSIDSSRSS</sequence>
<dbReference type="SMART" id="SM00184">
    <property type="entry name" value="RING"/>
    <property type="match status" value="1"/>
</dbReference>
<dbReference type="PROSITE" id="PS50089">
    <property type="entry name" value="ZF_RING_2"/>
    <property type="match status" value="1"/>
</dbReference>
<dbReference type="Pfam" id="PF13639">
    <property type="entry name" value="zf-RING_2"/>
    <property type="match status" value="1"/>
</dbReference>
<protein>
    <submittedName>
        <fullName evidence="4">Uncharacterized protein</fullName>
    </submittedName>
</protein>
<organism evidence="4 5">
    <name type="scientific">Fasciola hepatica</name>
    <name type="common">Liver fluke</name>
    <dbReference type="NCBI Taxonomy" id="6192"/>
    <lineage>
        <taxon>Eukaryota</taxon>
        <taxon>Metazoa</taxon>
        <taxon>Spiralia</taxon>
        <taxon>Lophotrochozoa</taxon>
        <taxon>Platyhelminthes</taxon>
        <taxon>Trematoda</taxon>
        <taxon>Digenea</taxon>
        <taxon>Plagiorchiida</taxon>
        <taxon>Echinostomata</taxon>
        <taxon>Echinostomatoidea</taxon>
        <taxon>Fasciolidae</taxon>
        <taxon>Fasciola</taxon>
    </lineage>
</organism>
<dbReference type="PANTHER" id="PTHR45931:SF16">
    <property type="entry name" value="RING_U-BOX SUPERFAMILY PROTEIN"/>
    <property type="match status" value="1"/>
</dbReference>
<evidence type="ECO:0000313" key="4">
    <source>
        <dbReference type="EMBL" id="THD28410.1"/>
    </source>
</evidence>
<reference evidence="4" key="1">
    <citation type="submission" date="2019-03" db="EMBL/GenBank/DDBJ databases">
        <title>Improved annotation for the trematode Fasciola hepatica.</title>
        <authorList>
            <person name="Choi Y.-J."/>
            <person name="Martin J."/>
            <person name="Mitreva M."/>
        </authorList>
    </citation>
    <scope>NUCLEOTIDE SEQUENCE [LARGE SCALE GENOMIC DNA]</scope>
</reference>
<evidence type="ECO:0000313" key="5">
    <source>
        <dbReference type="Proteomes" id="UP000230066"/>
    </source>
</evidence>